<protein>
    <submittedName>
        <fullName evidence="2">Uncharacterized protein</fullName>
    </submittedName>
</protein>
<reference evidence="2 3" key="1">
    <citation type="submission" date="2015-05" db="EMBL/GenBank/DDBJ databases">
        <title>Distinctive expansion of gene families associated with plant cell wall degradation and secondary metabolism in the genomes of grapevine trunk pathogens.</title>
        <authorList>
            <person name="Lawrence D.P."/>
            <person name="Travadon R."/>
            <person name="Rolshausen P.E."/>
            <person name="Baumgartner K."/>
        </authorList>
    </citation>
    <scope>NUCLEOTIDE SEQUENCE [LARGE SCALE GENOMIC DNA]</scope>
    <source>
        <strain evidence="2">DA912</strain>
    </source>
</reference>
<accession>A0A0G2F8B4</accession>
<dbReference type="OrthoDB" id="4232400at2759"/>
<proteinExistence type="predicted"/>
<sequence length="108" mass="11867">MTSNTNTSGSAAGSADAANTAANTATSSPTFQPRSQYRIVKDDWGSRTNFQGSHGLKMDPDDLEEGDLILEGYRRCELTEWQAKQEQRDTIDLVVVERPIRGGMKKST</sequence>
<feature type="compositionally biased region" description="Low complexity" evidence="1">
    <location>
        <begin position="1"/>
        <end position="28"/>
    </location>
</feature>
<dbReference type="STRING" id="1214573.A0A0G2F8B4"/>
<name>A0A0G2F8B4_9PEZI</name>
<dbReference type="Proteomes" id="UP000034680">
    <property type="component" value="Unassembled WGS sequence"/>
</dbReference>
<dbReference type="EMBL" id="LCUC01000479">
    <property type="protein sequence ID" value="KKY30449.1"/>
    <property type="molecule type" value="Genomic_DNA"/>
</dbReference>
<comment type="caution">
    <text evidence="2">The sequence shown here is derived from an EMBL/GenBank/DDBJ whole genome shotgun (WGS) entry which is preliminary data.</text>
</comment>
<evidence type="ECO:0000313" key="2">
    <source>
        <dbReference type="EMBL" id="KKY30449.1"/>
    </source>
</evidence>
<feature type="region of interest" description="Disordered" evidence="1">
    <location>
        <begin position="1"/>
        <end position="37"/>
    </location>
</feature>
<evidence type="ECO:0000256" key="1">
    <source>
        <dbReference type="SAM" id="MobiDB-lite"/>
    </source>
</evidence>
<evidence type="ECO:0000313" key="3">
    <source>
        <dbReference type="Proteomes" id="UP000034680"/>
    </source>
</evidence>
<keyword evidence="3" id="KW-1185">Reference proteome</keyword>
<gene>
    <name evidence="2" type="ORF">UCDDA912_g09612</name>
</gene>
<dbReference type="AlphaFoldDB" id="A0A0G2F8B4"/>
<reference evidence="2 3" key="2">
    <citation type="submission" date="2015-05" db="EMBL/GenBank/DDBJ databases">
        <authorList>
            <person name="Morales-Cruz A."/>
            <person name="Amrine K.C."/>
            <person name="Cantu D."/>
        </authorList>
    </citation>
    <scope>NUCLEOTIDE SEQUENCE [LARGE SCALE GENOMIC DNA]</scope>
    <source>
        <strain evidence="2">DA912</strain>
    </source>
</reference>
<organism evidence="2 3">
    <name type="scientific">Diaporthe ampelina</name>
    <dbReference type="NCBI Taxonomy" id="1214573"/>
    <lineage>
        <taxon>Eukaryota</taxon>
        <taxon>Fungi</taxon>
        <taxon>Dikarya</taxon>
        <taxon>Ascomycota</taxon>
        <taxon>Pezizomycotina</taxon>
        <taxon>Sordariomycetes</taxon>
        <taxon>Sordariomycetidae</taxon>
        <taxon>Diaporthales</taxon>
        <taxon>Diaporthaceae</taxon>
        <taxon>Diaporthe</taxon>
    </lineage>
</organism>